<dbReference type="AlphaFoldDB" id="A0A401T221"/>
<dbReference type="Proteomes" id="UP000287033">
    <property type="component" value="Unassembled WGS sequence"/>
</dbReference>
<evidence type="ECO:0000313" key="2">
    <source>
        <dbReference type="Proteomes" id="UP000287033"/>
    </source>
</evidence>
<dbReference type="EMBL" id="BEZZ01000864">
    <property type="protein sequence ID" value="GCC36668.1"/>
    <property type="molecule type" value="Genomic_DNA"/>
</dbReference>
<keyword evidence="2" id="KW-1185">Reference proteome</keyword>
<reference evidence="1 2" key="1">
    <citation type="journal article" date="2018" name="Nat. Ecol. Evol.">
        <title>Shark genomes provide insights into elasmobranch evolution and the origin of vertebrates.</title>
        <authorList>
            <person name="Hara Y"/>
            <person name="Yamaguchi K"/>
            <person name="Onimaru K"/>
            <person name="Kadota M"/>
            <person name="Koyanagi M"/>
            <person name="Keeley SD"/>
            <person name="Tatsumi K"/>
            <person name="Tanaka K"/>
            <person name="Motone F"/>
            <person name="Kageyama Y"/>
            <person name="Nozu R"/>
            <person name="Adachi N"/>
            <person name="Nishimura O"/>
            <person name="Nakagawa R"/>
            <person name="Tanegashima C"/>
            <person name="Kiyatake I"/>
            <person name="Matsumoto R"/>
            <person name="Murakumo K"/>
            <person name="Nishida K"/>
            <person name="Terakita A"/>
            <person name="Kuratani S"/>
            <person name="Sato K"/>
            <person name="Hyodo S Kuraku.S."/>
        </authorList>
    </citation>
    <scope>NUCLEOTIDE SEQUENCE [LARGE SCALE GENOMIC DNA]</scope>
</reference>
<protein>
    <submittedName>
        <fullName evidence="1">Uncharacterized protein</fullName>
    </submittedName>
</protein>
<evidence type="ECO:0000313" key="1">
    <source>
        <dbReference type="EMBL" id="GCC36668.1"/>
    </source>
</evidence>
<accession>A0A401T221</accession>
<organism evidence="1 2">
    <name type="scientific">Chiloscyllium punctatum</name>
    <name type="common">Brownbanded bambooshark</name>
    <name type="synonym">Hemiscyllium punctatum</name>
    <dbReference type="NCBI Taxonomy" id="137246"/>
    <lineage>
        <taxon>Eukaryota</taxon>
        <taxon>Metazoa</taxon>
        <taxon>Chordata</taxon>
        <taxon>Craniata</taxon>
        <taxon>Vertebrata</taxon>
        <taxon>Chondrichthyes</taxon>
        <taxon>Elasmobranchii</taxon>
        <taxon>Galeomorphii</taxon>
        <taxon>Galeoidea</taxon>
        <taxon>Orectolobiformes</taxon>
        <taxon>Hemiscylliidae</taxon>
        <taxon>Chiloscyllium</taxon>
    </lineage>
</organism>
<proteinExistence type="predicted"/>
<name>A0A401T221_CHIPU</name>
<comment type="caution">
    <text evidence="1">The sequence shown here is derived from an EMBL/GenBank/DDBJ whole genome shotgun (WGS) entry which is preliminary data.</text>
</comment>
<sequence length="114" mass="12318">MRPYLTQALAAASRVQPTVSALARGRPDPTRPSLALTRTFVAVFPAASLLGHAPGSVTRATRGRNCCQGAAVSASETFREATERRHFRADLLGEGARPGPAPRRRLRSFIHEEI</sequence>
<gene>
    <name evidence="1" type="ORF">chiPu_0015164</name>
</gene>